<dbReference type="InterPro" id="IPR044666">
    <property type="entry name" value="Cyclophilin_A-like"/>
</dbReference>
<dbReference type="PROSITE" id="PS51257">
    <property type="entry name" value="PROKAR_LIPOPROTEIN"/>
    <property type="match status" value="1"/>
</dbReference>
<dbReference type="OrthoDB" id="9807797at2"/>
<dbReference type="InterPro" id="IPR029000">
    <property type="entry name" value="Cyclophilin-like_dom_sf"/>
</dbReference>
<accession>W7XWZ3</accession>
<evidence type="ECO:0000256" key="3">
    <source>
        <dbReference type="ARBA" id="ARBA00023235"/>
    </source>
</evidence>
<dbReference type="Proteomes" id="UP000019402">
    <property type="component" value="Unassembled WGS sequence"/>
</dbReference>
<evidence type="ECO:0000313" key="6">
    <source>
        <dbReference type="EMBL" id="GAF02930.1"/>
    </source>
</evidence>
<evidence type="ECO:0000256" key="1">
    <source>
        <dbReference type="ARBA" id="ARBA00007365"/>
    </source>
</evidence>
<dbReference type="InterPro" id="IPR002130">
    <property type="entry name" value="Cyclophilin-type_PPIase_dom"/>
</dbReference>
<comment type="function">
    <text evidence="4">PPIases accelerate the folding of proteins. It catalyzes the cis-trans isomerization of proline imidic peptide bonds in oligopeptides.</text>
</comment>
<feature type="domain" description="PPIase cyclophilin-type" evidence="5">
    <location>
        <begin position="27"/>
        <end position="281"/>
    </location>
</feature>
<dbReference type="SUPFAM" id="SSF50891">
    <property type="entry name" value="Cyclophilin-like"/>
    <property type="match status" value="1"/>
</dbReference>
<organism evidence="6 7">
    <name type="scientific">Saccharicrinis fermentans DSM 9555 = JCM 21142</name>
    <dbReference type="NCBI Taxonomy" id="869213"/>
    <lineage>
        <taxon>Bacteria</taxon>
        <taxon>Pseudomonadati</taxon>
        <taxon>Bacteroidota</taxon>
        <taxon>Bacteroidia</taxon>
        <taxon>Marinilabiliales</taxon>
        <taxon>Marinilabiliaceae</taxon>
        <taxon>Saccharicrinis</taxon>
    </lineage>
</organism>
<dbReference type="Pfam" id="PF00160">
    <property type="entry name" value="Pro_isomerase"/>
    <property type="match status" value="1"/>
</dbReference>
<comment type="caution">
    <text evidence="6">The sequence shown here is derived from an EMBL/GenBank/DDBJ whole genome shotgun (WGS) entry which is preliminary data.</text>
</comment>
<feature type="signal peptide" evidence="4">
    <location>
        <begin position="1"/>
        <end position="18"/>
    </location>
</feature>
<proteinExistence type="inferred from homology"/>
<dbReference type="PROSITE" id="PS50072">
    <property type="entry name" value="CSA_PPIASE_2"/>
    <property type="match status" value="1"/>
</dbReference>
<dbReference type="InterPro" id="IPR020892">
    <property type="entry name" value="Cyclophilin-type_PPIase_CS"/>
</dbReference>
<dbReference type="Gene3D" id="2.40.100.10">
    <property type="entry name" value="Cyclophilin-like"/>
    <property type="match status" value="1"/>
</dbReference>
<comment type="catalytic activity">
    <reaction evidence="4">
        <text>[protein]-peptidylproline (omega=180) = [protein]-peptidylproline (omega=0)</text>
        <dbReference type="Rhea" id="RHEA:16237"/>
        <dbReference type="Rhea" id="RHEA-COMP:10747"/>
        <dbReference type="Rhea" id="RHEA-COMP:10748"/>
        <dbReference type="ChEBI" id="CHEBI:83833"/>
        <dbReference type="ChEBI" id="CHEBI:83834"/>
        <dbReference type="EC" id="5.2.1.8"/>
    </reaction>
</comment>
<dbReference type="CDD" id="cd00317">
    <property type="entry name" value="cyclophilin"/>
    <property type="match status" value="1"/>
</dbReference>
<dbReference type="GO" id="GO:0003755">
    <property type="term" value="F:peptidyl-prolyl cis-trans isomerase activity"/>
    <property type="evidence" value="ECO:0007669"/>
    <property type="project" value="UniProtKB-UniRule"/>
</dbReference>
<dbReference type="EMBL" id="BAMD01000015">
    <property type="protein sequence ID" value="GAF02930.1"/>
    <property type="molecule type" value="Genomic_DNA"/>
</dbReference>
<dbReference type="EC" id="5.2.1.8" evidence="4"/>
<sequence>MRKILFFLLATFLVSVYGCSPKSGEAVVLMKTDFGDIKFKLYNETPAHRDNFLRLAKEGYFDGTLFHRVIKDFMIQGGDPDSKEAEAGAHLGEGGPGYTLPAEFAYPTIYHKKGALAAARQGDRMNPEKRSSGSQFYIVQGEVFGEDKLTKIENQTRERKKRDIFNGLLTSYNDSLNRLQQTGDETKMLALQNMIMAEVNRVYAQEPEFSIPEDVKEVYKTVGGTPHLDGNYTVFGEVIEQKNWMEKIGALFGKHYGFEVIDLIAEQETDARDRPLKDVHVKVEVIRE</sequence>
<keyword evidence="2 4" id="KW-0697">Rotamase</keyword>
<dbReference type="AlphaFoldDB" id="W7XWZ3"/>
<evidence type="ECO:0000256" key="2">
    <source>
        <dbReference type="ARBA" id="ARBA00023110"/>
    </source>
</evidence>
<comment type="similarity">
    <text evidence="1 4">Belongs to the cyclophilin-type PPIase family.</text>
</comment>
<dbReference type="RefSeq" id="WP_044212581.1">
    <property type="nucleotide sequence ID" value="NZ_BAMD01000015.1"/>
</dbReference>
<dbReference type="eggNOG" id="COG0652">
    <property type="taxonomic scope" value="Bacteria"/>
</dbReference>
<dbReference type="PROSITE" id="PS00170">
    <property type="entry name" value="CSA_PPIASE_1"/>
    <property type="match status" value="1"/>
</dbReference>
<dbReference type="PANTHER" id="PTHR45625:SF4">
    <property type="entry name" value="PEPTIDYLPROLYL ISOMERASE DOMAIN AND WD REPEAT-CONTAINING PROTEIN 1"/>
    <property type="match status" value="1"/>
</dbReference>
<evidence type="ECO:0000313" key="7">
    <source>
        <dbReference type="Proteomes" id="UP000019402"/>
    </source>
</evidence>
<keyword evidence="3 4" id="KW-0413">Isomerase</keyword>
<protein>
    <recommendedName>
        <fullName evidence="4">Peptidyl-prolyl cis-trans isomerase</fullName>
        <shortName evidence="4">PPIase</shortName>
        <ecNumber evidence="4">5.2.1.8</ecNumber>
    </recommendedName>
</protein>
<reference evidence="6 7" key="1">
    <citation type="journal article" date="2014" name="Genome Announc.">
        <title>Draft Genome Sequence of Cytophaga fermentans JCM 21142T, a Facultative Anaerobe Isolated from Marine Mud.</title>
        <authorList>
            <person name="Starns D."/>
            <person name="Oshima K."/>
            <person name="Suda W."/>
            <person name="Iino T."/>
            <person name="Yuki M."/>
            <person name="Inoue J."/>
            <person name="Kitamura K."/>
            <person name="Iida T."/>
            <person name="Darby A."/>
            <person name="Hattori M."/>
            <person name="Ohkuma M."/>
        </authorList>
    </citation>
    <scope>NUCLEOTIDE SEQUENCE [LARGE SCALE GENOMIC DNA]</scope>
    <source>
        <strain evidence="6 7">JCM 21142</strain>
    </source>
</reference>
<dbReference type="GO" id="GO:0006457">
    <property type="term" value="P:protein folding"/>
    <property type="evidence" value="ECO:0007669"/>
    <property type="project" value="InterPro"/>
</dbReference>
<keyword evidence="4" id="KW-0732">Signal</keyword>
<dbReference type="STRING" id="869213.GCA_000517085_03325"/>
<evidence type="ECO:0000256" key="4">
    <source>
        <dbReference type="RuleBase" id="RU363019"/>
    </source>
</evidence>
<dbReference type="PRINTS" id="PR00153">
    <property type="entry name" value="CSAPPISMRASE"/>
</dbReference>
<name>W7XWZ3_9BACT</name>
<evidence type="ECO:0000259" key="5">
    <source>
        <dbReference type="PROSITE" id="PS50072"/>
    </source>
</evidence>
<gene>
    <name evidence="6" type="ORF">JCM21142_41580</name>
</gene>
<feature type="chain" id="PRO_5006531640" description="Peptidyl-prolyl cis-trans isomerase" evidence="4">
    <location>
        <begin position="19"/>
        <end position="288"/>
    </location>
</feature>
<keyword evidence="7" id="KW-1185">Reference proteome</keyword>
<dbReference type="PANTHER" id="PTHR45625">
    <property type="entry name" value="PEPTIDYL-PROLYL CIS-TRANS ISOMERASE-RELATED"/>
    <property type="match status" value="1"/>
</dbReference>